<name>A0ABN2K889_9MICO</name>
<dbReference type="InterPro" id="IPR036873">
    <property type="entry name" value="Rhodanese-like_dom_sf"/>
</dbReference>
<dbReference type="SMART" id="SM00450">
    <property type="entry name" value="RHOD"/>
    <property type="match status" value="1"/>
</dbReference>
<evidence type="ECO:0000313" key="3">
    <source>
        <dbReference type="Proteomes" id="UP001501475"/>
    </source>
</evidence>
<dbReference type="InterPro" id="IPR001763">
    <property type="entry name" value="Rhodanese-like_dom"/>
</dbReference>
<gene>
    <name evidence="2" type="ORF">GCM10009810_08210</name>
</gene>
<dbReference type="RefSeq" id="WP_344062517.1">
    <property type="nucleotide sequence ID" value="NZ_BAAAPN010000021.1"/>
</dbReference>
<proteinExistence type="predicted"/>
<comment type="caution">
    <text evidence="2">The sequence shown here is derived from an EMBL/GenBank/DDBJ whole genome shotgun (WGS) entry which is preliminary data.</text>
</comment>
<organism evidence="2 3">
    <name type="scientific">Nostocoides vanveenii</name>
    <dbReference type="NCBI Taxonomy" id="330835"/>
    <lineage>
        <taxon>Bacteria</taxon>
        <taxon>Bacillati</taxon>
        <taxon>Actinomycetota</taxon>
        <taxon>Actinomycetes</taxon>
        <taxon>Micrococcales</taxon>
        <taxon>Intrasporangiaceae</taxon>
        <taxon>Nostocoides</taxon>
    </lineage>
</organism>
<dbReference type="PANTHER" id="PTHR44086">
    <property type="entry name" value="THIOSULFATE SULFURTRANSFERASE RDL2, MITOCHONDRIAL-RELATED"/>
    <property type="match status" value="1"/>
</dbReference>
<dbReference type="Proteomes" id="UP001501475">
    <property type="component" value="Unassembled WGS sequence"/>
</dbReference>
<dbReference type="EMBL" id="BAAAPN010000021">
    <property type="protein sequence ID" value="GAA1750203.1"/>
    <property type="molecule type" value="Genomic_DNA"/>
</dbReference>
<dbReference type="CDD" id="cd01447">
    <property type="entry name" value="Polysulfide_ST"/>
    <property type="match status" value="1"/>
</dbReference>
<dbReference type="Pfam" id="PF00581">
    <property type="entry name" value="Rhodanese"/>
    <property type="match status" value="1"/>
</dbReference>
<dbReference type="Gene3D" id="3.40.250.10">
    <property type="entry name" value="Rhodanese-like domain"/>
    <property type="match status" value="1"/>
</dbReference>
<sequence>MSSRKPGEPLARNAASLVAEADAKVETLALADAVGLLDDPGVLFVDIRDPRERERLGTIPGALSAPRGMLEFWVDPESPYYKPELDDGRRLVLYCGSAWRSALATATLTEMGREDVTHLAGGFSAWQAAGHPLEAVGRRQAANRPPAPGV</sequence>
<dbReference type="PANTHER" id="PTHR44086:SF13">
    <property type="entry name" value="THIOSULFATE SULFURTRANSFERASE PSPE"/>
    <property type="match status" value="1"/>
</dbReference>
<accession>A0ABN2K889</accession>
<dbReference type="PROSITE" id="PS50206">
    <property type="entry name" value="RHODANESE_3"/>
    <property type="match status" value="1"/>
</dbReference>
<keyword evidence="3" id="KW-1185">Reference proteome</keyword>
<evidence type="ECO:0000313" key="2">
    <source>
        <dbReference type="EMBL" id="GAA1750203.1"/>
    </source>
</evidence>
<feature type="domain" description="Rhodanese" evidence="1">
    <location>
        <begin position="38"/>
        <end position="135"/>
    </location>
</feature>
<protein>
    <submittedName>
        <fullName evidence="2">Rhodanese-like domain-containing protein</fullName>
    </submittedName>
</protein>
<evidence type="ECO:0000259" key="1">
    <source>
        <dbReference type="PROSITE" id="PS50206"/>
    </source>
</evidence>
<reference evidence="2 3" key="1">
    <citation type="journal article" date="2019" name="Int. J. Syst. Evol. Microbiol.">
        <title>The Global Catalogue of Microorganisms (GCM) 10K type strain sequencing project: providing services to taxonomists for standard genome sequencing and annotation.</title>
        <authorList>
            <consortium name="The Broad Institute Genomics Platform"/>
            <consortium name="The Broad Institute Genome Sequencing Center for Infectious Disease"/>
            <person name="Wu L."/>
            <person name="Ma J."/>
        </authorList>
    </citation>
    <scope>NUCLEOTIDE SEQUENCE [LARGE SCALE GENOMIC DNA]</scope>
    <source>
        <strain evidence="2 3">JCM 15591</strain>
    </source>
</reference>
<dbReference type="SUPFAM" id="SSF52821">
    <property type="entry name" value="Rhodanese/Cell cycle control phosphatase"/>
    <property type="match status" value="1"/>
</dbReference>